<dbReference type="EC" id="1.1.2.4" evidence="9"/>
<dbReference type="Pfam" id="PF01565">
    <property type="entry name" value="FAD_binding_4"/>
    <property type="match status" value="1"/>
</dbReference>
<dbReference type="InterPro" id="IPR016171">
    <property type="entry name" value="Vanillyl_alc_oxidase_C-sub2"/>
</dbReference>
<evidence type="ECO:0000256" key="2">
    <source>
        <dbReference type="ARBA" id="ARBA00004173"/>
    </source>
</evidence>
<evidence type="ECO:0000313" key="12">
    <source>
        <dbReference type="EMBL" id="GMI31013.1"/>
    </source>
</evidence>
<keyword evidence="6" id="KW-0809">Transit peptide</keyword>
<comment type="caution">
    <text evidence="12">The sequence shown here is derived from an EMBL/GenBank/DDBJ whole genome shotgun (WGS) entry which is preliminary data.</text>
</comment>
<feature type="region of interest" description="Disordered" evidence="10">
    <location>
        <begin position="1"/>
        <end position="33"/>
    </location>
</feature>
<dbReference type="SUPFAM" id="SSF56176">
    <property type="entry name" value="FAD-binding/transporter-associated domain-like"/>
    <property type="match status" value="1"/>
</dbReference>
<dbReference type="PANTHER" id="PTHR11748">
    <property type="entry name" value="D-LACTATE DEHYDROGENASE"/>
    <property type="match status" value="1"/>
</dbReference>
<evidence type="ECO:0000256" key="8">
    <source>
        <dbReference type="ARBA" id="ARBA00023128"/>
    </source>
</evidence>
<comment type="subcellular location">
    <subcellularLocation>
        <location evidence="2">Mitochondrion</location>
    </subcellularLocation>
</comment>
<evidence type="ECO:0000256" key="10">
    <source>
        <dbReference type="SAM" id="MobiDB-lite"/>
    </source>
</evidence>
<keyword evidence="5" id="KW-0274">FAD</keyword>
<keyword evidence="13" id="KW-1185">Reference proteome</keyword>
<dbReference type="InterPro" id="IPR004113">
    <property type="entry name" value="FAD-bd_oxidored_4_C"/>
</dbReference>
<dbReference type="Proteomes" id="UP001165060">
    <property type="component" value="Unassembled WGS sequence"/>
</dbReference>
<dbReference type="InterPro" id="IPR016164">
    <property type="entry name" value="FAD-linked_Oxase-like_C"/>
</dbReference>
<comment type="cofactor">
    <cofactor evidence="1">
        <name>FAD</name>
        <dbReference type="ChEBI" id="CHEBI:57692"/>
    </cofactor>
</comment>
<evidence type="ECO:0000256" key="3">
    <source>
        <dbReference type="ARBA" id="ARBA00008000"/>
    </source>
</evidence>
<dbReference type="PANTHER" id="PTHR11748:SF111">
    <property type="entry name" value="D-LACTATE DEHYDROGENASE, MITOCHONDRIAL-RELATED"/>
    <property type="match status" value="1"/>
</dbReference>
<dbReference type="Gene3D" id="1.10.45.10">
    <property type="entry name" value="Vanillyl-alcohol Oxidase, Chain A, domain 4"/>
    <property type="match status" value="1"/>
</dbReference>
<keyword evidence="4" id="KW-0285">Flavoprotein</keyword>
<dbReference type="PROSITE" id="PS51387">
    <property type="entry name" value="FAD_PCMH"/>
    <property type="match status" value="1"/>
</dbReference>
<evidence type="ECO:0000256" key="4">
    <source>
        <dbReference type="ARBA" id="ARBA00022630"/>
    </source>
</evidence>
<evidence type="ECO:0000256" key="6">
    <source>
        <dbReference type="ARBA" id="ARBA00022946"/>
    </source>
</evidence>
<dbReference type="InterPro" id="IPR036318">
    <property type="entry name" value="FAD-bd_PCMH-like_sf"/>
</dbReference>
<name>A0ABQ6MRW5_9STRA</name>
<evidence type="ECO:0000313" key="13">
    <source>
        <dbReference type="Proteomes" id="UP001165060"/>
    </source>
</evidence>
<gene>
    <name evidence="12" type="ORF">TeGR_g8911</name>
</gene>
<dbReference type="InterPro" id="IPR006094">
    <property type="entry name" value="Oxid_FAD_bind_N"/>
</dbReference>
<comment type="similarity">
    <text evidence="3">Belongs to the FAD-binding oxidoreductase/transferase type 4 family.</text>
</comment>
<sequence length="460" mass="48091">MLSLASSLPGFTTSSNPSLLQQHGKGESHHPSAPPCLVCSPADTSQVQALVRLCGEHGVPVVPHGAGTSLEGHLSHLDPRPSISLSLNNLAALASLSVPSRTATAGAGLTRLSLNEQLRGTGLHFSVDPGADASLGGMAACAASGTSAVRYGTMRDAVRAMTVVTAGGEQVNTGSLASKSAAGYDLNALYMGSEGTLGVITELTLNLHPLPSHVSSAVTVFPSLSAASKSVVDMLLLGVPLAKVEILDRSAIRAFNAYAANVPDLREAPTLFLEFHGISEEELAAQVAMAKDACEGHGSSEFEFAAGERERRELWAARHGTYYASVRLRPGAGGVVTDACVPLEHLAEVIEETAADIEREQIVGTVFGHAGDGNFHCILPVREDDPADYLAKIEAFNGRLIERTLAKGGTCSGEHGVGSGKMLYLKQQYNAPTVGVMRAVKKALDPKNIMNPGKIFSWDE</sequence>
<reference evidence="12 13" key="1">
    <citation type="journal article" date="2023" name="Commun. Biol.">
        <title>Genome analysis of Parmales, the sister group of diatoms, reveals the evolutionary specialization of diatoms from phago-mixotrophs to photoautotrophs.</title>
        <authorList>
            <person name="Ban H."/>
            <person name="Sato S."/>
            <person name="Yoshikawa S."/>
            <person name="Yamada K."/>
            <person name="Nakamura Y."/>
            <person name="Ichinomiya M."/>
            <person name="Sato N."/>
            <person name="Blanc-Mathieu R."/>
            <person name="Endo H."/>
            <person name="Kuwata A."/>
            <person name="Ogata H."/>
        </authorList>
    </citation>
    <scope>NUCLEOTIDE SEQUENCE [LARGE SCALE GENOMIC DNA]</scope>
</reference>
<dbReference type="Pfam" id="PF02913">
    <property type="entry name" value="FAD-oxidase_C"/>
    <property type="match status" value="1"/>
</dbReference>
<feature type="compositionally biased region" description="Polar residues" evidence="10">
    <location>
        <begin position="1"/>
        <end position="21"/>
    </location>
</feature>
<evidence type="ECO:0000256" key="7">
    <source>
        <dbReference type="ARBA" id="ARBA00023002"/>
    </source>
</evidence>
<evidence type="ECO:0000256" key="5">
    <source>
        <dbReference type="ARBA" id="ARBA00022827"/>
    </source>
</evidence>
<dbReference type="Gene3D" id="3.30.465.10">
    <property type="match status" value="1"/>
</dbReference>
<accession>A0ABQ6MRW5</accession>
<dbReference type="InterPro" id="IPR016166">
    <property type="entry name" value="FAD-bd_PCMH"/>
</dbReference>
<evidence type="ECO:0000259" key="11">
    <source>
        <dbReference type="PROSITE" id="PS51387"/>
    </source>
</evidence>
<dbReference type="Gene3D" id="3.30.70.2740">
    <property type="match status" value="1"/>
</dbReference>
<evidence type="ECO:0000256" key="1">
    <source>
        <dbReference type="ARBA" id="ARBA00001974"/>
    </source>
</evidence>
<proteinExistence type="inferred from homology"/>
<protein>
    <recommendedName>
        <fullName evidence="9">D-lactate dehydrogenase (cytochrome)</fullName>
        <ecNumber evidence="9">1.1.2.4</ecNumber>
    </recommendedName>
</protein>
<dbReference type="InterPro" id="IPR016169">
    <property type="entry name" value="FAD-bd_PCMH_sub2"/>
</dbReference>
<dbReference type="SUPFAM" id="SSF55103">
    <property type="entry name" value="FAD-linked oxidases, C-terminal domain"/>
    <property type="match status" value="1"/>
</dbReference>
<keyword evidence="7" id="KW-0560">Oxidoreductase</keyword>
<keyword evidence="8" id="KW-0496">Mitochondrion</keyword>
<evidence type="ECO:0000256" key="9">
    <source>
        <dbReference type="ARBA" id="ARBA00038897"/>
    </source>
</evidence>
<organism evidence="12 13">
    <name type="scientific">Tetraparma gracilis</name>
    <dbReference type="NCBI Taxonomy" id="2962635"/>
    <lineage>
        <taxon>Eukaryota</taxon>
        <taxon>Sar</taxon>
        <taxon>Stramenopiles</taxon>
        <taxon>Ochrophyta</taxon>
        <taxon>Bolidophyceae</taxon>
        <taxon>Parmales</taxon>
        <taxon>Triparmaceae</taxon>
        <taxon>Tetraparma</taxon>
    </lineage>
</organism>
<feature type="domain" description="FAD-binding PCMH-type" evidence="11">
    <location>
        <begin position="30"/>
        <end position="210"/>
    </location>
</feature>
<dbReference type="EMBL" id="BRYB01000484">
    <property type="protein sequence ID" value="GMI31013.1"/>
    <property type="molecule type" value="Genomic_DNA"/>
</dbReference>